<dbReference type="Pfam" id="PF13770">
    <property type="entry name" value="DUF4169"/>
    <property type="match status" value="1"/>
</dbReference>
<reference evidence="2 3" key="1">
    <citation type="submission" date="2024-06" db="EMBL/GenBank/DDBJ databases">
        <title>Genome of Rhodovulum iodosum, a marine photoferrotroph.</title>
        <authorList>
            <person name="Bianchini G."/>
            <person name="Nikeleit V."/>
            <person name="Kappler A."/>
            <person name="Bryce C."/>
            <person name="Sanchez-Baracaldo P."/>
        </authorList>
    </citation>
    <scope>NUCLEOTIDE SEQUENCE [LARGE SCALE GENOMIC DNA]</scope>
    <source>
        <strain evidence="2 3">UT/N1</strain>
    </source>
</reference>
<proteinExistence type="predicted"/>
<dbReference type="InterPro" id="IPR025227">
    <property type="entry name" value="DUF4169"/>
</dbReference>
<name>A0ABV3XT82_9RHOB</name>
<gene>
    <name evidence="2" type="ORF">Ga0609869_001876</name>
</gene>
<feature type="region of interest" description="Disordered" evidence="1">
    <location>
        <begin position="1"/>
        <end position="32"/>
    </location>
</feature>
<evidence type="ECO:0000313" key="2">
    <source>
        <dbReference type="EMBL" id="MEX5728523.1"/>
    </source>
</evidence>
<comment type="caution">
    <text evidence="2">The sequence shown here is derived from an EMBL/GenBank/DDBJ whole genome shotgun (WGS) entry which is preliminary data.</text>
</comment>
<evidence type="ECO:0000256" key="1">
    <source>
        <dbReference type="SAM" id="MobiDB-lite"/>
    </source>
</evidence>
<accession>A0ABV3XT82</accession>
<dbReference type="Proteomes" id="UP001560019">
    <property type="component" value="Unassembled WGS sequence"/>
</dbReference>
<dbReference type="EMBL" id="JBEHHI010000002">
    <property type="protein sequence ID" value="MEX5728523.1"/>
    <property type="molecule type" value="Genomic_DNA"/>
</dbReference>
<organism evidence="2 3">
    <name type="scientific">Rhodovulum iodosum</name>
    <dbReference type="NCBI Taxonomy" id="68291"/>
    <lineage>
        <taxon>Bacteria</taxon>
        <taxon>Pseudomonadati</taxon>
        <taxon>Pseudomonadota</taxon>
        <taxon>Alphaproteobacteria</taxon>
        <taxon>Rhodobacterales</taxon>
        <taxon>Paracoccaceae</taxon>
        <taxon>Rhodovulum</taxon>
    </lineage>
</organism>
<feature type="compositionally biased region" description="Basic and acidic residues" evidence="1">
    <location>
        <begin position="12"/>
        <end position="29"/>
    </location>
</feature>
<keyword evidence="3" id="KW-1185">Reference proteome</keyword>
<protein>
    <recommendedName>
        <fullName evidence="4">DUF4169 family protein</fullName>
    </recommendedName>
</protein>
<dbReference type="RefSeq" id="WP_125406457.1">
    <property type="nucleotide sequence ID" value="NZ_JBEHHI010000002.1"/>
</dbReference>
<evidence type="ECO:0000313" key="3">
    <source>
        <dbReference type="Proteomes" id="UP001560019"/>
    </source>
</evidence>
<sequence length="61" mass="6893">MSADRPINLNKARKEAGRAAKKARADENAARFGRTKAQRLLEATQAEKAKRHLDQARFDDE</sequence>
<evidence type="ECO:0008006" key="4">
    <source>
        <dbReference type="Google" id="ProtNLM"/>
    </source>
</evidence>